<dbReference type="InterPro" id="IPR043926">
    <property type="entry name" value="ABCG_dom"/>
</dbReference>
<feature type="transmembrane region" description="Helical" evidence="10">
    <location>
        <begin position="527"/>
        <end position="556"/>
    </location>
</feature>
<feature type="transmembrane region" description="Helical" evidence="10">
    <location>
        <begin position="694"/>
        <end position="717"/>
    </location>
</feature>
<evidence type="ECO:0000256" key="7">
    <source>
        <dbReference type="ARBA" id="ARBA00022840"/>
    </source>
</evidence>
<feature type="transmembrane region" description="Helical" evidence="10">
    <location>
        <begin position="1105"/>
        <end position="1122"/>
    </location>
</feature>
<comment type="subcellular location">
    <subcellularLocation>
        <location evidence="1">Membrane</location>
        <topology evidence="1">Multi-pass membrane protein</topology>
    </subcellularLocation>
</comment>
<feature type="domain" description="ABC transporter" evidence="11">
    <location>
        <begin position="759"/>
        <end position="1004"/>
    </location>
</feature>
<evidence type="ECO:0000256" key="5">
    <source>
        <dbReference type="ARBA" id="ARBA00022692"/>
    </source>
</evidence>
<feature type="transmembrane region" description="Helical" evidence="10">
    <location>
        <begin position="488"/>
        <end position="506"/>
    </location>
</feature>
<name>A0AAV8UWN3_9RHOD</name>
<dbReference type="InterPro" id="IPR003439">
    <property type="entry name" value="ABC_transporter-like_ATP-bd"/>
</dbReference>
<dbReference type="Pfam" id="PF01061">
    <property type="entry name" value="ABC2_membrane"/>
    <property type="match status" value="2"/>
</dbReference>
<evidence type="ECO:0000313" key="12">
    <source>
        <dbReference type="EMBL" id="KAJ8906820.1"/>
    </source>
</evidence>
<dbReference type="InterPro" id="IPR017871">
    <property type="entry name" value="ABC_transporter-like_CS"/>
</dbReference>
<dbReference type="Pfam" id="PF19055">
    <property type="entry name" value="ABC2_membrane_7"/>
    <property type="match status" value="1"/>
</dbReference>
<dbReference type="InterPro" id="IPR034003">
    <property type="entry name" value="ABCG_PDR_2"/>
</dbReference>
<dbReference type="InterPro" id="IPR013525">
    <property type="entry name" value="ABC2_TM"/>
</dbReference>
<dbReference type="GO" id="GO:0016020">
    <property type="term" value="C:membrane"/>
    <property type="evidence" value="ECO:0007669"/>
    <property type="project" value="UniProtKB-SubCell"/>
</dbReference>
<feature type="transmembrane region" description="Helical" evidence="10">
    <location>
        <begin position="597"/>
        <end position="617"/>
    </location>
</feature>
<evidence type="ECO:0000256" key="4">
    <source>
        <dbReference type="ARBA" id="ARBA00022448"/>
    </source>
</evidence>
<dbReference type="GO" id="GO:0140359">
    <property type="term" value="F:ABC-type transporter activity"/>
    <property type="evidence" value="ECO:0007669"/>
    <property type="project" value="InterPro"/>
</dbReference>
<dbReference type="PROSITE" id="PS50893">
    <property type="entry name" value="ABC_TRANSPORTER_2"/>
    <property type="match status" value="2"/>
</dbReference>
<feature type="transmembrane region" description="Helical" evidence="10">
    <location>
        <begin position="568"/>
        <end position="585"/>
    </location>
</feature>
<feature type="transmembrane region" description="Helical" evidence="10">
    <location>
        <begin position="1239"/>
        <end position="1260"/>
    </location>
</feature>
<dbReference type="Pfam" id="PF00005">
    <property type="entry name" value="ABC_tran"/>
    <property type="match status" value="2"/>
</dbReference>
<dbReference type="SUPFAM" id="SSF52540">
    <property type="entry name" value="P-loop containing nucleoside triphosphate hydrolases"/>
    <property type="match status" value="2"/>
</dbReference>
<dbReference type="Proteomes" id="UP001157974">
    <property type="component" value="Unassembled WGS sequence"/>
</dbReference>
<dbReference type="FunFam" id="3.40.50.300:FF:000054">
    <property type="entry name" value="ABC multidrug transporter atrF"/>
    <property type="match status" value="1"/>
</dbReference>
<proteinExistence type="inferred from homology"/>
<dbReference type="PANTHER" id="PTHR19241">
    <property type="entry name" value="ATP-BINDING CASSETTE TRANSPORTER"/>
    <property type="match status" value="1"/>
</dbReference>
<gene>
    <name evidence="12" type="ORF">NDN08_003306</name>
</gene>
<evidence type="ECO:0000259" key="11">
    <source>
        <dbReference type="PROSITE" id="PS50893"/>
    </source>
</evidence>
<evidence type="ECO:0000256" key="2">
    <source>
        <dbReference type="ARBA" id="ARBA00006012"/>
    </source>
</evidence>
<accession>A0AAV8UWN3</accession>
<keyword evidence="7" id="KW-0067">ATP-binding</keyword>
<dbReference type="GO" id="GO:0016887">
    <property type="term" value="F:ATP hydrolysis activity"/>
    <property type="evidence" value="ECO:0007669"/>
    <property type="project" value="InterPro"/>
</dbReference>
<dbReference type="SMART" id="SM00382">
    <property type="entry name" value="AAA"/>
    <property type="match status" value="2"/>
</dbReference>
<evidence type="ECO:0000313" key="13">
    <source>
        <dbReference type="Proteomes" id="UP001157974"/>
    </source>
</evidence>
<comment type="caution">
    <text evidence="12">The sequence shown here is derived from an EMBL/GenBank/DDBJ whole genome shotgun (WGS) entry which is preliminary data.</text>
</comment>
<protein>
    <recommendedName>
        <fullName evidence="3">Probable ATP-dependent transporter ycf16</fullName>
    </recommendedName>
</protein>
<comment type="similarity">
    <text evidence="2">Belongs to the ABC transporter superfamily. ABCG family. PDR (TC 3.A.1.205) subfamily.</text>
</comment>
<reference evidence="12 13" key="1">
    <citation type="journal article" date="2023" name="Nat. Commun.">
        <title>Origin of minicircular mitochondrial genomes in red algae.</title>
        <authorList>
            <person name="Lee Y."/>
            <person name="Cho C.H."/>
            <person name="Lee Y.M."/>
            <person name="Park S.I."/>
            <person name="Yang J.H."/>
            <person name="West J.A."/>
            <person name="Bhattacharya D."/>
            <person name="Yoon H.S."/>
        </authorList>
    </citation>
    <scope>NUCLEOTIDE SEQUENCE [LARGE SCALE GENOMIC DNA]</scope>
    <source>
        <strain evidence="12 13">CCMP1338</strain>
        <tissue evidence="12">Whole cell</tissue>
    </source>
</reference>
<sequence length="1390" mass="155769">MFEKLERLVAGKNANDLYEKKDAIEQRYGKWYEEPRNNPWSTEFDKEAYREVTQQFVRDFTGNGYGGFAVSWNNLTADVPYSETSGHDTVGARLQKPVKKLSKVAACNFEKSEDKRILSLVSGYAKEGDLVLIQSPPGAGTSTFLNLLSGATKTYKEVGGEVLYNGDDIWDKRVGQLYNHNIVRVRQDDFHFPQLTVKETLEFAARCGVPDFWPFAEVVRSHRVELISRFLGINHVLSLPVGDESLRGVSGGERKRVSIAETLCGAMGSVVFLDNISKGLDAATTLDICTGIHKYAKEFNSVVFCSLQQLGNEAFRLFDKVMLLDSGKCIYFGGVGEVEGYFNSIGFERPPMRSMADFMLSVSDPLISKSVTKVECLGSAPKTVEEFEKLYHHSEHYADVLEKLQEGVCGDAIPKSELPKSNQKILKRECLQTYPSQFCYLLRRSMRLSWDRRTVMTDFGTKILIAFLVGTMFWQLPLTASGAYTRTGLLFMVCTIFAISAVSGVAKKYKYNCVFLKQRESRFYHASPFHLSGVIDAFIKNAIICVVFSTLIYLMVGLNLSDAGIHYAYFYFMILTLATTMEMMARFVTVVVPTSDGAIMLIGVLAVSFIIYSGYLIPLASVPDWFIWIYWMSPVQFAYRGLMYNEFTGLEFTCDEDERIPANPYVPISDRTCTVGSGADYINDRYSFPADQDWISYSLITLWGTILLLFVGVIIFARRQRLRGKTLVSRKASRGIEDDMSSVELPDETSSVGIKRAYFTWKGVSYDVPMGKGETKQLLDNISGYAVPGKLCALMGASGAGKTTLMDVLAQRKNKGSIQGDVKVNGHDQDELFCRLSGYVEQMDIHISKTTVREAIEFSAALRLPHDVSEEERSELIEKTLDLLELRELQNSIIGTPGQAQALSDEQRKRLTIAVELVVKPSVLFLDEPTSGLDSRAALKVANALRRVADTGCSVLCTIHQPSREVFYCFDSLLLLQQGGKTVYFGDLGESSSIMTSYFVRNGAEPMDAEANPADYMLDQICAGVSAKNRAEQDWGEIWNNSPENKALIDALEGPDARPRIVPEDVEHINFEHKFARNFWTQLRVNMKRQMNVYWRTPEYNYSRILSALVQALLLGFSYFQVQKDQNGANLLVAATFMAGLTALMSINNAVATVINGRVAFYRETSAGYYTPGAYYVPLLVTDQPFNLVSQLLYSVTLYFLIGFKAAGYGYFLLSVILYGTWAISTGAMFGAISPTIDIGLILVPLMNAVLNLLAGFLITRNEIPPWYIWIYWINPTAYFMVGNMKNTLTGTEFFCTADEYLEFTYPGATNSSYEYPSCETIPATQQYITNPSNSTECVFCPITSGDQVLTMLDVPDYNMWISIAALIAFIVFSRLVGLIGFKYFRFLKR</sequence>
<dbReference type="Gene3D" id="3.40.50.300">
    <property type="entry name" value="P-loop containing nucleotide triphosphate hydrolases"/>
    <property type="match status" value="2"/>
</dbReference>
<dbReference type="CDD" id="cd03232">
    <property type="entry name" value="ABCG_PDR_domain2"/>
    <property type="match status" value="1"/>
</dbReference>
<keyword evidence="6" id="KW-0547">Nucleotide-binding</keyword>
<evidence type="ECO:0000256" key="10">
    <source>
        <dbReference type="SAM" id="Phobius"/>
    </source>
</evidence>
<dbReference type="GO" id="GO:0005524">
    <property type="term" value="F:ATP binding"/>
    <property type="evidence" value="ECO:0007669"/>
    <property type="project" value="UniProtKB-KW"/>
</dbReference>
<organism evidence="12 13">
    <name type="scientific">Rhodosorus marinus</name>
    <dbReference type="NCBI Taxonomy" id="101924"/>
    <lineage>
        <taxon>Eukaryota</taxon>
        <taxon>Rhodophyta</taxon>
        <taxon>Stylonematophyceae</taxon>
        <taxon>Stylonematales</taxon>
        <taxon>Stylonemataceae</taxon>
        <taxon>Rhodosorus</taxon>
    </lineage>
</organism>
<evidence type="ECO:0000256" key="1">
    <source>
        <dbReference type="ARBA" id="ARBA00004141"/>
    </source>
</evidence>
<feature type="transmembrane region" description="Helical" evidence="10">
    <location>
        <begin position="1267"/>
        <end position="1285"/>
    </location>
</feature>
<feature type="transmembrane region" description="Helical" evidence="10">
    <location>
        <begin position="1360"/>
        <end position="1382"/>
    </location>
</feature>
<evidence type="ECO:0000256" key="6">
    <source>
        <dbReference type="ARBA" id="ARBA00022741"/>
    </source>
</evidence>
<keyword evidence="13" id="KW-1185">Reference proteome</keyword>
<keyword evidence="9 10" id="KW-0472">Membrane</keyword>
<evidence type="ECO:0000256" key="8">
    <source>
        <dbReference type="ARBA" id="ARBA00022989"/>
    </source>
</evidence>
<dbReference type="InterPro" id="IPR027417">
    <property type="entry name" value="P-loop_NTPase"/>
</dbReference>
<keyword evidence="4" id="KW-0813">Transport</keyword>
<feature type="transmembrane region" description="Helical" evidence="10">
    <location>
        <begin position="455"/>
        <end position="476"/>
    </location>
</feature>
<keyword evidence="8 10" id="KW-1133">Transmembrane helix</keyword>
<feature type="transmembrane region" description="Helical" evidence="10">
    <location>
        <begin position="1211"/>
        <end position="1233"/>
    </location>
</feature>
<evidence type="ECO:0000256" key="3">
    <source>
        <dbReference type="ARBA" id="ARBA00014334"/>
    </source>
</evidence>
<feature type="domain" description="ABC transporter" evidence="11">
    <location>
        <begin position="92"/>
        <end position="351"/>
    </location>
</feature>
<dbReference type="InterPro" id="IPR003593">
    <property type="entry name" value="AAA+_ATPase"/>
</dbReference>
<evidence type="ECO:0000256" key="9">
    <source>
        <dbReference type="ARBA" id="ARBA00023136"/>
    </source>
</evidence>
<dbReference type="EMBL" id="JAMWBK010000003">
    <property type="protein sequence ID" value="KAJ8906820.1"/>
    <property type="molecule type" value="Genomic_DNA"/>
</dbReference>
<keyword evidence="5 10" id="KW-0812">Transmembrane</keyword>
<dbReference type="PROSITE" id="PS00211">
    <property type="entry name" value="ABC_TRANSPORTER_1"/>
    <property type="match status" value="1"/>
</dbReference>